<dbReference type="AlphaFoldDB" id="W1XZ06"/>
<name>W1XZ06_9ZZZZ</name>
<proteinExistence type="predicted"/>
<sequence>QPNRPEQAARVFAVLCELRPEPADEIAEVLLNNTNEVFNMRG</sequence>
<protein>
    <submittedName>
        <fullName evidence="1">Uncharacterized protein</fullName>
    </submittedName>
</protein>
<reference evidence="1" key="1">
    <citation type="submission" date="2013-12" db="EMBL/GenBank/DDBJ databases">
        <title>A Varibaculum cambriense genome reconstructed from a premature infant gut community with otherwise low bacterial novelty that shifts toward anaerobic metabolism during the third week of life.</title>
        <authorList>
            <person name="Brown C.T."/>
            <person name="Sharon I."/>
            <person name="Thomas B.C."/>
            <person name="Castelle C.J."/>
            <person name="Morowitz M.J."/>
            <person name="Banfield J.F."/>
        </authorList>
    </citation>
    <scope>NUCLEOTIDE SEQUENCE</scope>
</reference>
<comment type="caution">
    <text evidence="1">The sequence shown here is derived from an EMBL/GenBank/DDBJ whole genome shotgun (WGS) entry which is preliminary data.</text>
</comment>
<feature type="non-terminal residue" evidence="1">
    <location>
        <position position="1"/>
    </location>
</feature>
<evidence type="ECO:0000313" key="1">
    <source>
        <dbReference type="EMBL" id="ETJ35507.1"/>
    </source>
</evidence>
<accession>W1XZ06</accession>
<dbReference type="SUPFAM" id="SSF51556">
    <property type="entry name" value="Metallo-dependent hydrolases"/>
    <property type="match status" value="1"/>
</dbReference>
<dbReference type="EMBL" id="AZMM01010116">
    <property type="protein sequence ID" value="ETJ35507.1"/>
    <property type="molecule type" value="Genomic_DNA"/>
</dbReference>
<dbReference type="InterPro" id="IPR032466">
    <property type="entry name" value="Metal_Hydrolase"/>
</dbReference>
<gene>
    <name evidence="1" type="ORF">Q604_UNBC10116G0001</name>
</gene>
<organism evidence="1">
    <name type="scientific">human gut metagenome</name>
    <dbReference type="NCBI Taxonomy" id="408170"/>
    <lineage>
        <taxon>unclassified sequences</taxon>
        <taxon>metagenomes</taxon>
        <taxon>organismal metagenomes</taxon>
    </lineage>
</organism>